<evidence type="ECO:0000313" key="2">
    <source>
        <dbReference type="EMBL" id="CAB3963563.1"/>
    </source>
</evidence>
<dbReference type="RefSeq" id="WP_122945015.1">
    <property type="nucleotide sequence ID" value="NZ_CABVQF010000009.1"/>
</dbReference>
<accession>A0A6J5IYN3</accession>
<proteinExistence type="predicted"/>
<feature type="domain" description="PLD phosphodiesterase" evidence="1">
    <location>
        <begin position="312"/>
        <end position="339"/>
    </location>
</feature>
<dbReference type="GO" id="GO:0003824">
    <property type="term" value="F:catalytic activity"/>
    <property type="evidence" value="ECO:0007669"/>
    <property type="project" value="InterPro"/>
</dbReference>
<dbReference type="InterPro" id="IPR025202">
    <property type="entry name" value="PLD-like_dom"/>
</dbReference>
<dbReference type="CDD" id="cd00138">
    <property type="entry name" value="PLDc_SF"/>
    <property type="match status" value="1"/>
</dbReference>
<dbReference type="SUPFAM" id="SSF56024">
    <property type="entry name" value="Phospholipase D/nuclease"/>
    <property type="match status" value="1"/>
</dbReference>
<organism evidence="2 3">
    <name type="scientific">Burkholderia aenigmatica</name>
    <dbReference type="NCBI Taxonomy" id="2015348"/>
    <lineage>
        <taxon>Bacteria</taxon>
        <taxon>Pseudomonadati</taxon>
        <taxon>Pseudomonadota</taxon>
        <taxon>Betaproteobacteria</taxon>
        <taxon>Burkholderiales</taxon>
        <taxon>Burkholderiaceae</taxon>
        <taxon>Burkholderia</taxon>
        <taxon>Burkholderia cepacia complex</taxon>
    </lineage>
</organism>
<dbReference type="EMBL" id="CABWIL020000007">
    <property type="protein sequence ID" value="CAB3963563.1"/>
    <property type="molecule type" value="Genomic_DNA"/>
</dbReference>
<dbReference type="GO" id="GO:0006793">
    <property type="term" value="P:phosphorus metabolic process"/>
    <property type="evidence" value="ECO:0007669"/>
    <property type="project" value="UniProtKB-ARBA"/>
</dbReference>
<reference evidence="2 3" key="1">
    <citation type="submission" date="2020-04" db="EMBL/GenBank/DDBJ databases">
        <authorList>
            <person name="Depoorter E."/>
        </authorList>
    </citation>
    <scope>NUCLEOTIDE SEQUENCE [LARGE SCALE GENOMIC DNA]</scope>
    <source>
        <strain evidence="2 3">BCC0217</strain>
    </source>
</reference>
<protein>
    <recommendedName>
        <fullName evidence="1">PLD phosphodiesterase domain-containing protein</fullName>
    </recommendedName>
</protein>
<name>A0A6J5IYN3_9BURK</name>
<gene>
    <name evidence="2" type="ORF">BLA3211_02345</name>
</gene>
<evidence type="ECO:0000259" key="1">
    <source>
        <dbReference type="PROSITE" id="PS50035"/>
    </source>
</evidence>
<dbReference type="Pfam" id="PF13091">
    <property type="entry name" value="PLDc_2"/>
    <property type="match status" value="1"/>
</dbReference>
<dbReference type="PROSITE" id="PS50035">
    <property type="entry name" value="PLD"/>
    <property type="match status" value="1"/>
</dbReference>
<sequence length="673" mass="75795">MSETSTQWMMMKAALRGAIEGLPGYRVRYAVFTTYAFEPEFFESSILPLLLPEGEADLSLTSAVRRLQVEALLRDVPIEIDVYFDQRVVMAGCPLLPYEMKPMRSQGEFHGKVILLLLENQAGSTRCILGAGSANLTQAGWWENIEAFHLTDAFDPAKPPAGLLPGLLTLLDHLSENSPASKATTRLRDSLVRAVPARAKAGEAVFGVFLPGEDSFLGWLKACVQKRGSRAVLEVISPYFAESDQASLVADLLDVTGCKRIDLWLPVDPWQAGGPAALIENSTYCALSKVADLRWCRMRDKLLTASRQRDATPRFLHAKLIRLPGKFVFMGSVNFSNKAFHVNFEAGFVFPDRGGAWLEPVEEVPTRFLKPTEPARHEGVDDDCPDLLASFNWQSGELNLQFVRESDREQFADVPIQVLDAQGREWRGTWVLPTSIIVGTDDTLHRDLQANPWICVAFPDGRMTLVWVRQTELDFRPPREDLCPDAWRIIDMWRSLTGGRNGSQPGDFDPLEIILNRRFKDGESPPVTSEEHDMFVTMASVHGSFYLLRQCLREERARGVFPRIEYYLGAPRPDTLANLVERIANPEGGKPLDAVAAWVMLQWILQICRDHEQLRVARALRHRAERCLERLIDTPPLKAIGQSKFIEWAQQMFLCEPGGERDVMPQPVKMEVQ</sequence>
<evidence type="ECO:0000313" key="3">
    <source>
        <dbReference type="Proteomes" id="UP000494301"/>
    </source>
</evidence>
<dbReference type="InterPro" id="IPR001736">
    <property type="entry name" value="PLipase_D/transphosphatidylase"/>
</dbReference>
<dbReference type="Proteomes" id="UP000494301">
    <property type="component" value="Unassembled WGS sequence"/>
</dbReference>
<dbReference type="Gene3D" id="3.30.870.10">
    <property type="entry name" value="Endonuclease Chain A"/>
    <property type="match status" value="2"/>
</dbReference>
<dbReference type="AlphaFoldDB" id="A0A6J5IYN3"/>